<dbReference type="GO" id="GO:0009236">
    <property type="term" value="P:cobalamin biosynthetic process"/>
    <property type="evidence" value="ECO:0007669"/>
    <property type="project" value="UniProtKB-UniRule"/>
</dbReference>
<proteinExistence type="inferred from homology"/>
<dbReference type="PANTHER" id="PTHR34148:SF1">
    <property type="entry name" value="ADENOSYLCOBINAMIDE-GDP RIBAZOLETRANSFERASE"/>
    <property type="match status" value="1"/>
</dbReference>
<evidence type="ECO:0000256" key="5">
    <source>
        <dbReference type="ARBA" id="ARBA00013200"/>
    </source>
</evidence>
<keyword evidence="9 19" id="KW-0808">Transferase</keyword>
<comment type="catalytic activity">
    <reaction evidence="17 19">
        <text>alpha-ribazole + adenosylcob(III)inamide-GDP = adenosylcob(III)alamin + GMP + H(+)</text>
        <dbReference type="Rhea" id="RHEA:16049"/>
        <dbReference type="ChEBI" id="CHEBI:10329"/>
        <dbReference type="ChEBI" id="CHEBI:15378"/>
        <dbReference type="ChEBI" id="CHEBI:18408"/>
        <dbReference type="ChEBI" id="CHEBI:58115"/>
        <dbReference type="ChEBI" id="CHEBI:60487"/>
        <dbReference type="EC" id="2.7.8.26"/>
    </reaction>
</comment>
<evidence type="ECO:0000256" key="16">
    <source>
        <dbReference type="ARBA" id="ARBA00032853"/>
    </source>
</evidence>
<feature type="transmembrane region" description="Helical" evidence="19">
    <location>
        <begin position="65"/>
        <end position="83"/>
    </location>
</feature>
<dbReference type="EMBL" id="VIKS01000001">
    <property type="protein sequence ID" value="TQV89619.1"/>
    <property type="molecule type" value="Genomic_DNA"/>
</dbReference>
<comment type="function">
    <text evidence="14 19">Joins adenosylcobinamide-GDP and alpha-ribazole to generate adenosylcobalamin (Ado-cobalamin). Also synthesizes adenosylcobalamin 5'-phosphate from adenosylcobinamide-GDP and alpha-ribazole 5'-phosphate.</text>
</comment>
<comment type="pathway">
    <text evidence="3 19">Cofactor biosynthesis; adenosylcobalamin biosynthesis; adenosylcobalamin from cob(II)yrinate a,c-diamide: step 7/7.</text>
</comment>
<evidence type="ECO:0000256" key="15">
    <source>
        <dbReference type="ARBA" id="ARBA00032605"/>
    </source>
</evidence>
<feature type="transmembrane region" description="Helical" evidence="19">
    <location>
        <begin position="113"/>
        <end position="132"/>
    </location>
</feature>
<dbReference type="HAMAP" id="MF_00719">
    <property type="entry name" value="CobS"/>
    <property type="match status" value="1"/>
</dbReference>
<dbReference type="GO" id="GO:0051073">
    <property type="term" value="F:adenosylcobinamide-GDP ribazoletransferase activity"/>
    <property type="evidence" value="ECO:0007669"/>
    <property type="project" value="UniProtKB-UniRule"/>
</dbReference>
<dbReference type="PANTHER" id="PTHR34148">
    <property type="entry name" value="ADENOSYLCOBINAMIDE-GDP RIBAZOLETRANSFERASE"/>
    <property type="match status" value="1"/>
</dbReference>
<evidence type="ECO:0000313" key="20">
    <source>
        <dbReference type="EMBL" id="TQV89619.1"/>
    </source>
</evidence>
<evidence type="ECO:0000256" key="2">
    <source>
        <dbReference type="ARBA" id="ARBA00004651"/>
    </source>
</evidence>
<dbReference type="GO" id="GO:0008818">
    <property type="term" value="F:cobalamin 5'-phosphate synthase activity"/>
    <property type="evidence" value="ECO:0007669"/>
    <property type="project" value="UniProtKB-UniRule"/>
</dbReference>
<dbReference type="Pfam" id="PF02654">
    <property type="entry name" value="CobS"/>
    <property type="match status" value="1"/>
</dbReference>
<evidence type="ECO:0000256" key="6">
    <source>
        <dbReference type="ARBA" id="ARBA00015850"/>
    </source>
</evidence>
<evidence type="ECO:0000256" key="12">
    <source>
        <dbReference type="ARBA" id="ARBA00022989"/>
    </source>
</evidence>
<dbReference type="OrthoDB" id="9794626at2"/>
<keyword evidence="11 19" id="KW-0460">Magnesium</keyword>
<comment type="cofactor">
    <cofactor evidence="1 19">
        <name>Mg(2+)</name>
        <dbReference type="ChEBI" id="CHEBI:18420"/>
    </cofactor>
</comment>
<reference evidence="20 21" key="1">
    <citation type="submission" date="2019-07" db="EMBL/GenBank/DDBJ databases">
        <title>Draft genome for Aliikangiella sp. M105.</title>
        <authorList>
            <person name="Wang G."/>
        </authorList>
    </citation>
    <scope>NUCLEOTIDE SEQUENCE [LARGE SCALE GENOMIC DNA]</scope>
    <source>
        <strain evidence="20 21">M105</strain>
    </source>
</reference>
<feature type="transmembrane region" description="Helical" evidence="19">
    <location>
        <begin position="40"/>
        <end position="59"/>
    </location>
</feature>
<accession>A0A545UJI5</accession>
<dbReference type="AlphaFoldDB" id="A0A545UJI5"/>
<gene>
    <name evidence="19" type="primary">cobS</name>
    <name evidence="20" type="ORF">FLL46_01680</name>
</gene>
<comment type="catalytic activity">
    <reaction evidence="18 19">
        <text>alpha-ribazole 5'-phosphate + adenosylcob(III)inamide-GDP = adenosylcob(III)alamin 5'-phosphate + GMP + H(+)</text>
        <dbReference type="Rhea" id="RHEA:23560"/>
        <dbReference type="ChEBI" id="CHEBI:15378"/>
        <dbReference type="ChEBI" id="CHEBI:57918"/>
        <dbReference type="ChEBI" id="CHEBI:58115"/>
        <dbReference type="ChEBI" id="CHEBI:60487"/>
        <dbReference type="ChEBI" id="CHEBI:60493"/>
        <dbReference type="EC" id="2.7.8.26"/>
    </reaction>
</comment>
<evidence type="ECO:0000256" key="7">
    <source>
        <dbReference type="ARBA" id="ARBA00022475"/>
    </source>
</evidence>
<evidence type="ECO:0000256" key="13">
    <source>
        <dbReference type="ARBA" id="ARBA00023136"/>
    </source>
</evidence>
<comment type="subcellular location">
    <subcellularLocation>
        <location evidence="2 19">Cell membrane</location>
        <topology evidence="2 19">Multi-pass membrane protein</topology>
    </subcellularLocation>
</comment>
<comment type="similarity">
    <text evidence="4 19">Belongs to the CobS family.</text>
</comment>
<organism evidence="20 21">
    <name type="scientific">Aliikangiella coralliicola</name>
    <dbReference type="NCBI Taxonomy" id="2592383"/>
    <lineage>
        <taxon>Bacteria</taxon>
        <taxon>Pseudomonadati</taxon>
        <taxon>Pseudomonadota</taxon>
        <taxon>Gammaproteobacteria</taxon>
        <taxon>Oceanospirillales</taxon>
        <taxon>Pleioneaceae</taxon>
        <taxon>Aliikangiella</taxon>
    </lineage>
</organism>
<dbReference type="Proteomes" id="UP000315439">
    <property type="component" value="Unassembled WGS sequence"/>
</dbReference>
<feature type="transmembrane region" description="Helical" evidence="19">
    <location>
        <begin position="185"/>
        <end position="218"/>
    </location>
</feature>
<evidence type="ECO:0000256" key="10">
    <source>
        <dbReference type="ARBA" id="ARBA00022692"/>
    </source>
</evidence>
<comment type="caution">
    <text evidence="20">The sequence shown here is derived from an EMBL/GenBank/DDBJ whole genome shotgun (WGS) entry which is preliminary data.</text>
</comment>
<dbReference type="NCBIfam" id="TIGR00317">
    <property type="entry name" value="cobS"/>
    <property type="match status" value="1"/>
</dbReference>
<evidence type="ECO:0000256" key="19">
    <source>
        <dbReference type="HAMAP-Rule" id="MF_00719"/>
    </source>
</evidence>
<keyword evidence="8 19" id="KW-0169">Cobalamin biosynthesis</keyword>
<dbReference type="GO" id="GO:0005886">
    <property type="term" value="C:plasma membrane"/>
    <property type="evidence" value="ECO:0007669"/>
    <property type="project" value="UniProtKB-SubCell"/>
</dbReference>
<evidence type="ECO:0000256" key="14">
    <source>
        <dbReference type="ARBA" id="ARBA00025228"/>
    </source>
</evidence>
<keyword evidence="21" id="KW-1185">Reference proteome</keyword>
<evidence type="ECO:0000256" key="18">
    <source>
        <dbReference type="ARBA" id="ARBA00049504"/>
    </source>
</evidence>
<dbReference type="UniPathway" id="UPA00148">
    <property type="reaction ID" value="UER00238"/>
</dbReference>
<keyword evidence="12 19" id="KW-1133">Transmembrane helix</keyword>
<evidence type="ECO:0000256" key="8">
    <source>
        <dbReference type="ARBA" id="ARBA00022573"/>
    </source>
</evidence>
<dbReference type="EC" id="2.7.8.26" evidence="5 19"/>
<keyword evidence="10 19" id="KW-0812">Transmembrane</keyword>
<evidence type="ECO:0000256" key="1">
    <source>
        <dbReference type="ARBA" id="ARBA00001946"/>
    </source>
</evidence>
<evidence type="ECO:0000256" key="4">
    <source>
        <dbReference type="ARBA" id="ARBA00010561"/>
    </source>
</evidence>
<sequence>MSRVREQLNLFYIALAFLTRVPVPENVDYSQNKLNQASRYFPLVGWLIGFVTAVAYWITAQILPQQIAVIISMLAGILLTGCFHEDGLADTCDGLGGGWTKEQKLSIMKDSRIGTYGATALWFALSIKFFALSNLDNIVIALIVAHPLSRAVSTVLIFLLPYVTSSDNAKVKPLAETHSKSDLQFSLVIGASSLLLVPTSIIWIVGVLLLSVFVIRIFLRKQIQGFTGDTLGASQQVSELLIYFVLLARQ</sequence>
<evidence type="ECO:0000256" key="3">
    <source>
        <dbReference type="ARBA" id="ARBA00004663"/>
    </source>
</evidence>
<dbReference type="RefSeq" id="WP_142891683.1">
    <property type="nucleotide sequence ID" value="NZ_ML660160.1"/>
</dbReference>
<evidence type="ECO:0000256" key="9">
    <source>
        <dbReference type="ARBA" id="ARBA00022679"/>
    </source>
</evidence>
<dbReference type="InterPro" id="IPR003805">
    <property type="entry name" value="CobS"/>
</dbReference>
<keyword evidence="7 19" id="KW-1003">Cell membrane</keyword>
<protein>
    <recommendedName>
        <fullName evidence="6 19">Adenosylcobinamide-GDP ribazoletransferase</fullName>
        <ecNumber evidence="5 19">2.7.8.26</ecNumber>
    </recommendedName>
    <alternativeName>
        <fullName evidence="16 19">Cobalamin synthase</fullName>
    </alternativeName>
    <alternativeName>
        <fullName evidence="15 19">Cobalamin-5'-phosphate synthase</fullName>
    </alternativeName>
</protein>
<feature type="transmembrane region" description="Helical" evidence="19">
    <location>
        <begin position="138"/>
        <end position="164"/>
    </location>
</feature>
<evidence type="ECO:0000313" key="21">
    <source>
        <dbReference type="Proteomes" id="UP000315439"/>
    </source>
</evidence>
<evidence type="ECO:0000256" key="11">
    <source>
        <dbReference type="ARBA" id="ARBA00022842"/>
    </source>
</evidence>
<keyword evidence="13 19" id="KW-0472">Membrane</keyword>
<dbReference type="NCBIfam" id="NF001277">
    <property type="entry name" value="PRK00235.1-3"/>
    <property type="match status" value="1"/>
</dbReference>
<evidence type="ECO:0000256" key="17">
    <source>
        <dbReference type="ARBA" id="ARBA00048623"/>
    </source>
</evidence>
<name>A0A545UJI5_9GAMM</name>